<feature type="signal peptide" evidence="2">
    <location>
        <begin position="1"/>
        <end position="23"/>
    </location>
</feature>
<accession>A0ABW8Y4F4</accession>
<dbReference type="Pfam" id="PF18962">
    <property type="entry name" value="Por_Secre_tail"/>
    <property type="match status" value="1"/>
</dbReference>
<sequence>MKGKRLFGLVNMCALFSASMAFAQYYHPVAVSGFSHDVIANGVGGASTSTTASVDAVDYAYVSKDFQATATSPVLSYGLPVSGQFMTVVGTTPGLTYQLAPYGSNNALKLNAVADTGTLTFTTPTAAYNLYFLATGGSGSGVVSAVVNFSDGTSQTFASLSVSDWYDQSNFAIQGIGRVKITTNALEDGGGINPRIYQIPLAISSANQSKTVQSITFSKTSGTGFVNIFGVSADKFTTCLAPTAVTASAVTVSSATLSWTAPATVPTNYDIYYTSSTVAPNSSTTPTVSAVTGLAANIASGITSTTKYHVWIRSNCGGSVGEWSYGTTFTTPCSTFNVPYTESFDTTPTGSSTNLTAPICWSYLETSGFTGYGYVSSTYSNSPANSYYLYNSSASSGNQLLVSPQTVGLSDGTKRVRFYARGSANYTIQVGTLTNPSDPSTFVSFNTTTITGSYAQYTVNIPSGGGSYLAFRHNLGGTYRGIYLDDITVQQIPTCNEPTLVTSSNVTANSATIGWTAPSTAPANGYDVYYSATNTAPTSATVLNATNSTTSATTSAPISGLTPITTYYVWVRSKCSSSDISEWSLSTTFTTECAAVNAPFSQTFDNGSVPNCWQNVNPTTTGTYAFWRFSGSPGYGASTSFNGRTAGTYAWVDASSPYDGVHNVQLVTPLINLTGLTQPYISFEWYKNHSSSSSTITPSTYADNKLIVEVNDGSGWVSVFNDSSNAGQWRTVGIPLSPSYIGATIQVRFTVDKDVSGNPYFYDDLLLDNIEVKQNPNLSTSESTAKKEISVYPNPFRDVVYISETKDLKTVKVFDLTGRAVKTIENPTKEINLSSLNSGLYLITMYYKDGSQNTVKAMKK</sequence>
<protein>
    <submittedName>
        <fullName evidence="4">Fibronectin type III domain-containing protein</fullName>
    </submittedName>
</protein>
<evidence type="ECO:0000259" key="3">
    <source>
        <dbReference type="PROSITE" id="PS50853"/>
    </source>
</evidence>
<proteinExistence type="predicted"/>
<evidence type="ECO:0000313" key="4">
    <source>
        <dbReference type="EMBL" id="MFL9834412.1"/>
    </source>
</evidence>
<dbReference type="Gene3D" id="2.60.120.200">
    <property type="match status" value="2"/>
</dbReference>
<dbReference type="InterPro" id="IPR036116">
    <property type="entry name" value="FN3_sf"/>
</dbReference>
<name>A0ABW8Y4F4_9FLAO</name>
<dbReference type="CDD" id="cd00063">
    <property type="entry name" value="FN3"/>
    <property type="match status" value="2"/>
</dbReference>
<dbReference type="SMART" id="SM00060">
    <property type="entry name" value="FN3"/>
    <property type="match status" value="2"/>
</dbReference>
<keyword evidence="1 2" id="KW-0732">Signal</keyword>
<dbReference type="InterPro" id="IPR003961">
    <property type="entry name" value="FN3_dom"/>
</dbReference>
<feature type="domain" description="Fibronectin type-III" evidence="3">
    <location>
        <begin position="241"/>
        <end position="334"/>
    </location>
</feature>
<dbReference type="SUPFAM" id="SSF49265">
    <property type="entry name" value="Fibronectin type III"/>
    <property type="match status" value="2"/>
</dbReference>
<dbReference type="RefSeq" id="WP_408090214.1">
    <property type="nucleotide sequence ID" value="NZ_JBELPY010000005.1"/>
</dbReference>
<comment type="caution">
    <text evidence="4">The sequence shown here is derived from an EMBL/GenBank/DDBJ whole genome shotgun (WGS) entry which is preliminary data.</text>
</comment>
<dbReference type="NCBIfam" id="TIGR04183">
    <property type="entry name" value="Por_Secre_tail"/>
    <property type="match status" value="1"/>
</dbReference>
<dbReference type="SUPFAM" id="SSF49899">
    <property type="entry name" value="Concanavalin A-like lectins/glucanases"/>
    <property type="match status" value="1"/>
</dbReference>
<dbReference type="PROSITE" id="PS50853">
    <property type="entry name" value="FN3"/>
    <property type="match status" value="2"/>
</dbReference>
<evidence type="ECO:0000256" key="2">
    <source>
        <dbReference type="SAM" id="SignalP"/>
    </source>
</evidence>
<organism evidence="4 5">
    <name type="scientific">Chryseobacterium terrae</name>
    <dbReference type="NCBI Taxonomy" id="3163299"/>
    <lineage>
        <taxon>Bacteria</taxon>
        <taxon>Pseudomonadati</taxon>
        <taxon>Bacteroidota</taxon>
        <taxon>Flavobacteriia</taxon>
        <taxon>Flavobacteriales</taxon>
        <taxon>Weeksellaceae</taxon>
        <taxon>Chryseobacterium group</taxon>
        <taxon>Chryseobacterium</taxon>
    </lineage>
</organism>
<dbReference type="Proteomes" id="UP001629058">
    <property type="component" value="Unassembled WGS sequence"/>
</dbReference>
<dbReference type="InterPro" id="IPR013783">
    <property type="entry name" value="Ig-like_fold"/>
</dbReference>
<keyword evidence="5" id="KW-1185">Reference proteome</keyword>
<evidence type="ECO:0000256" key="1">
    <source>
        <dbReference type="ARBA" id="ARBA00022729"/>
    </source>
</evidence>
<dbReference type="InterPro" id="IPR013320">
    <property type="entry name" value="ConA-like_dom_sf"/>
</dbReference>
<dbReference type="EMBL" id="JBELPY010000005">
    <property type="protein sequence ID" value="MFL9834412.1"/>
    <property type="molecule type" value="Genomic_DNA"/>
</dbReference>
<reference evidence="4 5" key="1">
    <citation type="submission" date="2024-06" db="EMBL/GenBank/DDBJ databases">
        <authorList>
            <person name="Kaempfer P."/>
            <person name="Viver T."/>
        </authorList>
    </citation>
    <scope>NUCLEOTIDE SEQUENCE [LARGE SCALE GENOMIC DNA]</scope>
    <source>
        <strain evidence="4 5">ST-37</strain>
    </source>
</reference>
<dbReference type="Pfam" id="PF00041">
    <property type="entry name" value="fn3"/>
    <property type="match status" value="2"/>
</dbReference>
<gene>
    <name evidence="4" type="ORF">ABS765_10275</name>
</gene>
<feature type="domain" description="Fibronectin type-III" evidence="3">
    <location>
        <begin position="497"/>
        <end position="594"/>
    </location>
</feature>
<dbReference type="InterPro" id="IPR026444">
    <property type="entry name" value="Secre_tail"/>
</dbReference>
<feature type="chain" id="PRO_5045931425" evidence="2">
    <location>
        <begin position="24"/>
        <end position="860"/>
    </location>
</feature>
<evidence type="ECO:0000313" key="5">
    <source>
        <dbReference type="Proteomes" id="UP001629058"/>
    </source>
</evidence>
<dbReference type="Gene3D" id="2.60.40.10">
    <property type="entry name" value="Immunoglobulins"/>
    <property type="match status" value="2"/>
</dbReference>